<dbReference type="STRING" id="550983.A4R26_19370"/>
<name>A0A1V9FR75_9BACT</name>
<organism evidence="1 2">
    <name type="scientific">Niastella populi</name>
    <dbReference type="NCBI Taxonomy" id="550983"/>
    <lineage>
        <taxon>Bacteria</taxon>
        <taxon>Pseudomonadati</taxon>
        <taxon>Bacteroidota</taxon>
        <taxon>Chitinophagia</taxon>
        <taxon>Chitinophagales</taxon>
        <taxon>Chitinophagaceae</taxon>
        <taxon>Niastella</taxon>
    </lineage>
</organism>
<comment type="caution">
    <text evidence="1">The sequence shown here is derived from an EMBL/GenBank/DDBJ whole genome shotgun (WGS) entry which is preliminary data.</text>
</comment>
<dbReference type="RefSeq" id="WP_081164317.1">
    <property type="nucleotide sequence ID" value="NZ_LWBP01000145.1"/>
</dbReference>
<gene>
    <name evidence="1" type="ORF">A4R26_19370</name>
</gene>
<dbReference type="EMBL" id="LWBP01000145">
    <property type="protein sequence ID" value="OQP60854.1"/>
    <property type="molecule type" value="Genomic_DNA"/>
</dbReference>
<dbReference type="Pfam" id="PF13578">
    <property type="entry name" value="Methyltransf_24"/>
    <property type="match status" value="1"/>
</dbReference>
<dbReference type="Proteomes" id="UP000192276">
    <property type="component" value="Unassembled WGS sequence"/>
</dbReference>
<dbReference type="GO" id="GO:0008168">
    <property type="term" value="F:methyltransferase activity"/>
    <property type="evidence" value="ECO:0007669"/>
    <property type="project" value="UniProtKB-KW"/>
</dbReference>
<dbReference type="InterPro" id="IPR029063">
    <property type="entry name" value="SAM-dependent_MTases_sf"/>
</dbReference>
<keyword evidence="2" id="KW-1185">Reference proteome</keyword>
<evidence type="ECO:0000313" key="2">
    <source>
        <dbReference type="Proteomes" id="UP000192276"/>
    </source>
</evidence>
<reference evidence="2" key="1">
    <citation type="submission" date="2016-04" db="EMBL/GenBank/DDBJ databases">
        <authorList>
            <person name="Chen L."/>
            <person name="Zhuang W."/>
            <person name="Wang G."/>
        </authorList>
    </citation>
    <scope>NUCLEOTIDE SEQUENCE [LARGE SCALE GENOMIC DNA]</scope>
    <source>
        <strain evidence="2">208</strain>
    </source>
</reference>
<accession>A0A1V9FR75</accession>
<keyword evidence="1" id="KW-0489">Methyltransferase</keyword>
<dbReference type="PANTHER" id="PTHR43167:SF1">
    <property type="entry name" value="PUTATIVE (AFU_ORTHOLOGUE AFUA_6G01830)-RELATED"/>
    <property type="match status" value="1"/>
</dbReference>
<dbReference type="SUPFAM" id="SSF53335">
    <property type="entry name" value="S-adenosyl-L-methionine-dependent methyltransferases"/>
    <property type="match status" value="1"/>
</dbReference>
<protein>
    <submittedName>
        <fullName evidence="1">SAM-dependent methyltransferase</fullName>
    </submittedName>
</protein>
<dbReference type="OrthoDB" id="5464618at2"/>
<proteinExistence type="predicted"/>
<keyword evidence="1" id="KW-0808">Transferase</keyword>
<dbReference type="PANTHER" id="PTHR43167">
    <property type="entry name" value="PUTATIVE (AFU_ORTHOLOGUE AFUA_6G01830)-RELATED"/>
    <property type="match status" value="1"/>
</dbReference>
<dbReference type="GO" id="GO:0032259">
    <property type="term" value="P:methylation"/>
    <property type="evidence" value="ECO:0007669"/>
    <property type="project" value="UniProtKB-KW"/>
</dbReference>
<dbReference type="AlphaFoldDB" id="A0A1V9FR75"/>
<evidence type="ECO:0000313" key="1">
    <source>
        <dbReference type="EMBL" id="OQP60854.1"/>
    </source>
</evidence>
<dbReference type="Gene3D" id="3.40.50.150">
    <property type="entry name" value="Vaccinia Virus protein VP39"/>
    <property type="match status" value="1"/>
</dbReference>
<sequence>MFSSWQLIKKYSSYYFTALNGRGHGIHSPFVYDFVRKVLVDRRNFYAYNQVEALRRKLLQDETILEVEDFGAGSTISKTNQRSVASIARHAAKSRKWAQLLFRIVNYYQPKHILELGTSLGVSTAYMALANPQAKVITAEGSRAIAAQAKKNFQSLQLSSIQQVTGNFDDTLPGILGALPQLDLAFIDGNHRYEPTVRYFNQLLPHLNDASLVIFDDIHWSAEMEKAWEEVKENPAVTLSIDLFFVGLVFFSDQFKVKQHFTVRF</sequence>